<dbReference type="Proteomes" id="UP001273166">
    <property type="component" value="Unassembled WGS sequence"/>
</dbReference>
<organism evidence="2 3">
    <name type="scientific">Chaetomium strumarium</name>
    <dbReference type="NCBI Taxonomy" id="1170767"/>
    <lineage>
        <taxon>Eukaryota</taxon>
        <taxon>Fungi</taxon>
        <taxon>Dikarya</taxon>
        <taxon>Ascomycota</taxon>
        <taxon>Pezizomycotina</taxon>
        <taxon>Sordariomycetes</taxon>
        <taxon>Sordariomycetidae</taxon>
        <taxon>Sordariales</taxon>
        <taxon>Chaetomiaceae</taxon>
        <taxon>Chaetomium</taxon>
    </lineage>
</organism>
<dbReference type="InterPro" id="IPR056002">
    <property type="entry name" value="DUF7580"/>
</dbReference>
<feature type="domain" description="DUF7580" evidence="1">
    <location>
        <begin position="398"/>
        <end position="585"/>
    </location>
</feature>
<dbReference type="PANTHER" id="PTHR35186:SF4">
    <property type="entry name" value="PRION-INHIBITION AND PROPAGATION HELO DOMAIN-CONTAINING PROTEIN"/>
    <property type="match status" value="1"/>
</dbReference>
<dbReference type="Pfam" id="PF24476">
    <property type="entry name" value="DUF7580"/>
    <property type="match status" value="1"/>
</dbReference>
<accession>A0AAJ0H0Q6</accession>
<dbReference type="EMBL" id="JAUDZG010000001">
    <property type="protein sequence ID" value="KAK3309627.1"/>
    <property type="molecule type" value="Genomic_DNA"/>
</dbReference>
<reference evidence="2" key="1">
    <citation type="journal article" date="2023" name="Mol. Phylogenet. Evol.">
        <title>Genome-scale phylogeny and comparative genomics of the fungal order Sordariales.</title>
        <authorList>
            <person name="Hensen N."/>
            <person name="Bonometti L."/>
            <person name="Westerberg I."/>
            <person name="Brannstrom I.O."/>
            <person name="Guillou S."/>
            <person name="Cros-Aarteil S."/>
            <person name="Calhoun S."/>
            <person name="Haridas S."/>
            <person name="Kuo A."/>
            <person name="Mondo S."/>
            <person name="Pangilinan J."/>
            <person name="Riley R."/>
            <person name="LaButti K."/>
            <person name="Andreopoulos B."/>
            <person name="Lipzen A."/>
            <person name="Chen C."/>
            <person name="Yan M."/>
            <person name="Daum C."/>
            <person name="Ng V."/>
            <person name="Clum A."/>
            <person name="Steindorff A."/>
            <person name="Ohm R.A."/>
            <person name="Martin F."/>
            <person name="Silar P."/>
            <person name="Natvig D.O."/>
            <person name="Lalanne C."/>
            <person name="Gautier V."/>
            <person name="Ament-Velasquez S.L."/>
            <person name="Kruys A."/>
            <person name="Hutchinson M.I."/>
            <person name="Powell A.J."/>
            <person name="Barry K."/>
            <person name="Miller A.N."/>
            <person name="Grigoriev I.V."/>
            <person name="Debuchy R."/>
            <person name="Gladieux P."/>
            <person name="Hiltunen Thoren M."/>
            <person name="Johannesson H."/>
        </authorList>
    </citation>
    <scope>NUCLEOTIDE SEQUENCE</scope>
    <source>
        <strain evidence="2">CBS 333.67</strain>
    </source>
</reference>
<dbReference type="GeneID" id="87890258"/>
<evidence type="ECO:0000313" key="2">
    <source>
        <dbReference type="EMBL" id="KAK3309627.1"/>
    </source>
</evidence>
<name>A0AAJ0H0Q6_9PEZI</name>
<keyword evidence="3" id="KW-1185">Reference proteome</keyword>
<gene>
    <name evidence="2" type="ORF">B0T15DRAFT_8968</name>
</gene>
<evidence type="ECO:0000259" key="1">
    <source>
        <dbReference type="Pfam" id="PF24476"/>
    </source>
</evidence>
<dbReference type="RefSeq" id="XP_062725407.1">
    <property type="nucleotide sequence ID" value="XM_062871429.1"/>
</dbReference>
<evidence type="ECO:0000313" key="3">
    <source>
        <dbReference type="Proteomes" id="UP001273166"/>
    </source>
</evidence>
<protein>
    <recommendedName>
        <fullName evidence="1">DUF7580 domain-containing protein</fullName>
    </recommendedName>
</protein>
<proteinExistence type="predicted"/>
<sequence>MSGFEVAGVVLGTLPLVITAVEAYINFLKDWGRITSELKSIHRQLTTERAKLYNVCDQLLGDVVPQKDIEPMLADPFGPLWQHDQTKTKIRRRLWNSYDSFEETVLEIQKALETVQQRLRIDVTDDGQVKWVEKSWMPREFRKFLYRLDRKDYQEALTVISKGVNDLEVLIRLSVALEPNRRKRAGGRLTNILRELSRSVYRALRSSIQCSDPHDIGLGLLPRFADIGYDEEEDEKILSETHFRVAISSETTDDRASERRKLWDEVNIKRMPFAVVTKSTAPPELTTQSSGPMTTRKKRAKFVAFARDPTSYISAGRPRGGLTYLVTEMTQQMTEITFIQPPADDASVAPLELCSTLKKARCAPLLDCYGHLVDPEQPTHHFKVYPLTNTVTKTEAWSLVTLDDILRRKPGVQPLLWLEEKVRLALSIASSVLQLSTTPWLPAPLTKEDVYFFVKDGQPAYQQAFLWKQVPESIGAGSDAKESPTYHQHHNALFCLGILLLEIILGSTIDSLREPHEEIQFQGDDFGVIRDSITAHRLLQTKVALINPAYKAVVERCVGCGASQGLDEEAFRERVYNGVVAELEAIWQSTKLS</sequence>
<dbReference type="AlphaFoldDB" id="A0AAJ0H0Q6"/>
<dbReference type="PANTHER" id="PTHR35186">
    <property type="entry name" value="ANK_REP_REGION DOMAIN-CONTAINING PROTEIN"/>
    <property type="match status" value="1"/>
</dbReference>
<comment type="caution">
    <text evidence="2">The sequence shown here is derived from an EMBL/GenBank/DDBJ whole genome shotgun (WGS) entry which is preliminary data.</text>
</comment>
<reference evidence="2" key="2">
    <citation type="submission" date="2023-06" db="EMBL/GenBank/DDBJ databases">
        <authorList>
            <consortium name="Lawrence Berkeley National Laboratory"/>
            <person name="Mondo S.J."/>
            <person name="Hensen N."/>
            <person name="Bonometti L."/>
            <person name="Westerberg I."/>
            <person name="Brannstrom I.O."/>
            <person name="Guillou S."/>
            <person name="Cros-Aarteil S."/>
            <person name="Calhoun S."/>
            <person name="Haridas S."/>
            <person name="Kuo A."/>
            <person name="Pangilinan J."/>
            <person name="Riley R."/>
            <person name="Labutti K."/>
            <person name="Andreopoulos B."/>
            <person name="Lipzen A."/>
            <person name="Chen C."/>
            <person name="Yanf M."/>
            <person name="Daum C."/>
            <person name="Ng V."/>
            <person name="Clum A."/>
            <person name="Steindorff A."/>
            <person name="Ohm R."/>
            <person name="Martin F."/>
            <person name="Silar P."/>
            <person name="Natvig D."/>
            <person name="Lalanne C."/>
            <person name="Gautier V."/>
            <person name="Ament-Velasquez S.L."/>
            <person name="Kruys A."/>
            <person name="Hutchinson M.I."/>
            <person name="Powell A.J."/>
            <person name="Barry K."/>
            <person name="Miller A.N."/>
            <person name="Grigoriev I.V."/>
            <person name="Debuchy R."/>
            <person name="Gladieux P."/>
            <person name="Thoren M.H."/>
            <person name="Johannesson H."/>
        </authorList>
    </citation>
    <scope>NUCLEOTIDE SEQUENCE</scope>
    <source>
        <strain evidence="2">CBS 333.67</strain>
    </source>
</reference>